<dbReference type="EMBL" id="JBHSBB010000034">
    <property type="protein sequence ID" value="MFC4036082.1"/>
    <property type="molecule type" value="Genomic_DNA"/>
</dbReference>
<protein>
    <recommendedName>
        <fullName evidence="5">Integral membrane protein</fullName>
    </recommendedName>
</protein>
<dbReference type="Proteomes" id="UP001595765">
    <property type="component" value="Unassembled WGS sequence"/>
</dbReference>
<organism evidence="3 4">
    <name type="scientific">Streptomyces polygonati</name>
    <dbReference type="NCBI Taxonomy" id="1617087"/>
    <lineage>
        <taxon>Bacteria</taxon>
        <taxon>Bacillati</taxon>
        <taxon>Actinomycetota</taxon>
        <taxon>Actinomycetes</taxon>
        <taxon>Kitasatosporales</taxon>
        <taxon>Streptomycetaceae</taxon>
        <taxon>Streptomyces</taxon>
    </lineage>
</organism>
<gene>
    <name evidence="3" type="ORF">ACFO3J_32195</name>
</gene>
<name>A0ABV8HVM4_9ACTN</name>
<feature type="transmembrane region" description="Helical" evidence="2">
    <location>
        <begin position="105"/>
        <end position="129"/>
    </location>
</feature>
<evidence type="ECO:0000256" key="2">
    <source>
        <dbReference type="SAM" id="Phobius"/>
    </source>
</evidence>
<sequence>MAASVHWAAHLIAAAPVLTSTAFALGQLLLGAGLLWARTARWSLAASIGRALAVWWLGEGLGGLASGHALLQALPGNGAVQALASSADDAPGPLASLDRTLASALGAHSTAVTITAAVVTAAVGLTALAPRPWRTAAAWSGIALALLFWVIGQGAGQLTSGQSTDPDAGPLLVLLATAVLSTQGTPRIRESIPEPRNPAPGQPASMPVRRRHPSVARPAPVTSATNHPLGEAAL</sequence>
<proteinExistence type="predicted"/>
<evidence type="ECO:0008006" key="5">
    <source>
        <dbReference type="Google" id="ProtNLM"/>
    </source>
</evidence>
<keyword evidence="2" id="KW-0812">Transmembrane</keyword>
<evidence type="ECO:0000256" key="1">
    <source>
        <dbReference type="SAM" id="MobiDB-lite"/>
    </source>
</evidence>
<feature type="transmembrane region" description="Helical" evidence="2">
    <location>
        <begin position="136"/>
        <end position="156"/>
    </location>
</feature>
<reference evidence="4" key="1">
    <citation type="journal article" date="2019" name="Int. J. Syst. Evol. Microbiol.">
        <title>The Global Catalogue of Microorganisms (GCM) 10K type strain sequencing project: providing services to taxonomists for standard genome sequencing and annotation.</title>
        <authorList>
            <consortium name="The Broad Institute Genomics Platform"/>
            <consortium name="The Broad Institute Genome Sequencing Center for Infectious Disease"/>
            <person name="Wu L."/>
            <person name="Ma J."/>
        </authorList>
    </citation>
    <scope>NUCLEOTIDE SEQUENCE [LARGE SCALE GENOMIC DNA]</scope>
    <source>
        <strain evidence="4">CGMCC 4.7237</strain>
    </source>
</reference>
<keyword evidence="2" id="KW-0472">Membrane</keyword>
<keyword evidence="2" id="KW-1133">Transmembrane helix</keyword>
<comment type="caution">
    <text evidence="3">The sequence shown here is derived from an EMBL/GenBank/DDBJ whole genome shotgun (WGS) entry which is preliminary data.</text>
</comment>
<evidence type="ECO:0000313" key="3">
    <source>
        <dbReference type="EMBL" id="MFC4036082.1"/>
    </source>
</evidence>
<keyword evidence="4" id="KW-1185">Reference proteome</keyword>
<accession>A0ABV8HVM4</accession>
<evidence type="ECO:0000313" key="4">
    <source>
        <dbReference type="Proteomes" id="UP001595765"/>
    </source>
</evidence>
<feature type="region of interest" description="Disordered" evidence="1">
    <location>
        <begin position="185"/>
        <end position="234"/>
    </location>
</feature>
<feature type="transmembrane region" description="Helical" evidence="2">
    <location>
        <begin position="6"/>
        <end position="30"/>
    </location>
</feature>
<dbReference type="RefSeq" id="WP_386437136.1">
    <property type="nucleotide sequence ID" value="NZ_JBHSBB010000034.1"/>
</dbReference>